<dbReference type="InterPro" id="IPR001563">
    <property type="entry name" value="Peptidase_S10"/>
</dbReference>
<dbReference type="Pfam" id="PF00450">
    <property type="entry name" value="Peptidase_S10"/>
    <property type="match status" value="2"/>
</dbReference>
<keyword evidence="8" id="KW-1185">Reference proteome</keyword>
<evidence type="ECO:0000313" key="7">
    <source>
        <dbReference type="EMBL" id="OSX64848.1"/>
    </source>
</evidence>
<keyword evidence="5" id="KW-0378">Hydrolase</keyword>
<dbReference type="PRINTS" id="PR00724">
    <property type="entry name" value="CRBOXYPTASEC"/>
</dbReference>
<dbReference type="EC" id="3.4.16.5" evidence="2"/>
<dbReference type="EMBL" id="KZ110593">
    <property type="protein sequence ID" value="OSX64848.1"/>
    <property type="molecule type" value="Genomic_DNA"/>
</dbReference>
<gene>
    <name evidence="7" type="ORF">POSPLADRAFT_1136067</name>
</gene>
<dbReference type="Proteomes" id="UP000194127">
    <property type="component" value="Unassembled WGS sequence"/>
</dbReference>
<dbReference type="PANTHER" id="PTHR11802">
    <property type="entry name" value="SERINE PROTEASE FAMILY S10 SERINE CARBOXYPEPTIDASE"/>
    <property type="match status" value="1"/>
</dbReference>
<dbReference type="InterPro" id="IPR029058">
    <property type="entry name" value="AB_hydrolase_fold"/>
</dbReference>
<dbReference type="GeneID" id="36329588"/>
<accession>A0A1X6N887</accession>
<evidence type="ECO:0000256" key="5">
    <source>
        <dbReference type="ARBA" id="ARBA00022801"/>
    </source>
</evidence>
<evidence type="ECO:0000256" key="2">
    <source>
        <dbReference type="ARBA" id="ARBA00012446"/>
    </source>
</evidence>
<dbReference type="STRING" id="670580.A0A1X6N887"/>
<evidence type="ECO:0000313" key="8">
    <source>
        <dbReference type="Proteomes" id="UP000194127"/>
    </source>
</evidence>
<organism evidence="7 8">
    <name type="scientific">Postia placenta MAD-698-R-SB12</name>
    <dbReference type="NCBI Taxonomy" id="670580"/>
    <lineage>
        <taxon>Eukaryota</taxon>
        <taxon>Fungi</taxon>
        <taxon>Dikarya</taxon>
        <taxon>Basidiomycota</taxon>
        <taxon>Agaricomycotina</taxon>
        <taxon>Agaricomycetes</taxon>
        <taxon>Polyporales</taxon>
        <taxon>Adustoporiaceae</taxon>
        <taxon>Rhodonia</taxon>
    </lineage>
</organism>
<evidence type="ECO:0000256" key="6">
    <source>
        <dbReference type="ARBA" id="ARBA00023180"/>
    </source>
</evidence>
<dbReference type="SUPFAM" id="SSF53474">
    <property type="entry name" value="alpha/beta-Hydrolases"/>
    <property type="match status" value="1"/>
</dbReference>
<evidence type="ECO:0000256" key="3">
    <source>
        <dbReference type="ARBA" id="ARBA00022645"/>
    </source>
</evidence>
<comment type="similarity">
    <text evidence="1">Belongs to the peptidase S10 family.</text>
</comment>
<keyword evidence="4" id="KW-0645">Protease</keyword>
<dbReference type="GO" id="GO:0000324">
    <property type="term" value="C:fungal-type vacuole"/>
    <property type="evidence" value="ECO:0007669"/>
    <property type="project" value="TreeGrafter"/>
</dbReference>
<sequence length="410" mass="45387">MRLLPFLPFAATAAGAVDQKPFNSLLGHLATVPSFAVPHNASESTVFKPFDHLIDLSASEFTALGHPVFPHYKVRIKKSRFCDGTVNAYTGYIDVEARHLFFYFFESRSDPDTDDVIFWTNGGPGGSSSTGLFMELGPCRVVNSTTTTFNPYGWNDKANVFFIDQPIGVGFSYADYGEAVSNTLDAAKDISAFVAIFFENFSKYKGRAFHMAGESYGLPRCQKWMKEACVDQLDDISCTAAWMFCETEISNPLEATGLNPYDITKPCGGPIADVFCYPINKEIKGYLSRPDVRSTLGVDESVPQNFSLVSWEVNSAFMASMDYVFPNQFYIAALLERGIRALIYTGVNDFACNWVGNDRMTRDMEWTGREAFSVQPLRDWLVDGKVAGQTRSAGPLTFATINDAGHMVGL</sequence>
<dbReference type="Gene3D" id="3.40.50.1820">
    <property type="entry name" value="alpha/beta hydrolase"/>
    <property type="match status" value="2"/>
</dbReference>
<name>A0A1X6N887_9APHY</name>
<keyword evidence="3" id="KW-0121">Carboxypeptidase</keyword>
<proteinExistence type="inferred from homology"/>
<dbReference type="OrthoDB" id="443318at2759"/>
<dbReference type="AlphaFoldDB" id="A0A1X6N887"/>
<keyword evidence="6" id="KW-0325">Glycoprotein</keyword>
<dbReference type="GO" id="GO:0006508">
    <property type="term" value="P:proteolysis"/>
    <property type="evidence" value="ECO:0007669"/>
    <property type="project" value="UniProtKB-KW"/>
</dbReference>
<reference evidence="7 8" key="1">
    <citation type="submission" date="2017-04" db="EMBL/GenBank/DDBJ databases">
        <title>Genome Sequence of the Model Brown-Rot Fungus Postia placenta SB12.</title>
        <authorList>
            <consortium name="DOE Joint Genome Institute"/>
            <person name="Gaskell J."/>
            <person name="Kersten P."/>
            <person name="Larrondo L.F."/>
            <person name="Canessa P."/>
            <person name="Martinez D."/>
            <person name="Hibbett D."/>
            <person name="Schmoll M."/>
            <person name="Kubicek C.P."/>
            <person name="Martinez A.T."/>
            <person name="Yadav J."/>
            <person name="Master E."/>
            <person name="Magnuson J.K."/>
            <person name="James T."/>
            <person name="Yaver D."/>
            <person name="Berka R."/>
            <person name="Labutti K."/>
            <person name="Lipzen A."/>
            <person name="Aerts A."/>
            <person name="Barry K."/>
            <person name="Henrissat B."/>
            <person name="Blanchette R."/>
            <person name="Grigoriev I."/>
            <person name="Cullen D."/>
        </authorList>
    </citation>
    <scope>NUCLEOTIDE SEQUENCE [LARGE SCALE GENOMIC DNA]</scope>
    <source>
        <strain evidence="7 8">MAD-698-R-SB12</strain>
    </source>
</reference>
<dbReference type="Gene3D" id="1.10.287.410">
    <property type="match status" value="1"/>
</dbReference>
<protein>
    <recommendedName>
        <fullName evidence="2">carboxypeptidase C</fullName>
        <ecNumber evidence="2">3.4.16.5</ecNumber>
    </recommendedName>
</protein>
<dbReference type="RefSeq" id="XP_024341642.1">
    <property type="nucleotide sequence ID" value="XM_024484639.1"/>
</dbReference>
<dbReference type="GO" id="GO:0004185">
    <property type="term" value="F:serine-type carboxypeptidase activity"/>
    <property type="evidence" value="ECO:0007669"/>
    <property type="project" value="UniProtKB-EC"/>
</dbReference>
<evidence type="ECO:0000256" key="1">
    <source>
        <dbReference type="ARBA" id="ARBA00009431"/>
    </source>
</evidence>
<dbReference type="PANTHER" id="PTHR11802:SF113">
    <property type="entry name" value="SERINE CARBOXYPEPTIDASE CTSA-4.1"/>
    <property type="match status" value="1"/>
</dbReference>
<evidence type="ECO:0000256" key="4">
    <source>
        <dbReference type="ARBA" id="ARBA00022670"/>
    </source>
</evidence>